<keyword evidence="2" id="KW-1185">Reference proteome</keyword>
<sequence>MYRNGWPRMAVLPNGARLLALHGDRAQVHRRARPGTVDPSEPFRGWGFMHKIDPAGGAKWPRTPAVRKPPAPKAPGQLPPGPTVAMLAELQRSAGNHAVVDTLASAATSSPAALQRQPTKVATAPASVAAPAAPRTGPVVVTHEGVPVSTDSAQVRKALEDQVTTRGWTKGRDWAFRLINIDISQDLNIQLNQNVTGDELQRVRTTLKAQVSALETDAGSLVTTFENDSKTTAREILTASEKEINEQLKTLGIKENTFLGIGTGGYSMDKAAAAGMRTAIQDLISSRMVADKAAKVYFAARDEANAAFNKTAAPSLAAAIPEITLTPELAKRLETSEAEGLRTARAYDAMAAEKQKTYPILATVTPGPDALNQLIDLAGRKPDSLAGQLAYIAQDRLKNIATVREELGGRFSVWKEPRLRDITKRQTGVKDWQARVIDEKVAAVAAAERDTQMLIAAVAIGLGLVAAIPTGGASVAAAAAVTAAAAGSMVLSIYGAYEHYQDYSLTAAAQSTSFDKAKAISQGEPPDIFWLAVDIVTAIADVQQAATAFKALKGVLAEAKAAKTAEKTEELLETARKYGVPEETQTKLVAAAKGGVDGADTTAKVAANLDDIRRVFARGEKFAEDVELAKAYTRAADEAFKEEKVLMYAGTAEERQAAVLELVRKHAKKGANVEAEAKRLSAEIEKAGTNGIYDPATDTIIVKAERSRVAVASTLAHELAHRKQEKNLLGGLQALSTQQMEYQAFYAQQQFLRNLNLPAHRIPRNYQWLMTADQAAIRAYVRENYKMTQLGVAGMFANYDDVGKWILTAIRGGK</sequence>
<name>A0ABN5YH91_MYCME</name>
<organism evidence="1 2">
    <name type="scientific">Mycolicibacterium mageritense</name>
    <name type="common">Mycobacterium mageritense</name>
    <dbReference type="NCBI Taxonomy" id="53462"/>
    <lineage>
        <taxon>Bacteria</taxon>
        <taxon>Bacillati</taxon>
        <taxon>Actinomycetota</taxon>
        <taxon>Actinomycetes</taxon>
        <taxon>Mycobacteriales</taxon>
        <taxon>Mycobacteriaceae</taxon>
        <taxon>Mycolicibacterium</taxon>
    </lineage>
</organism>
<proteinExistence type="predicted"/>
<accession>A0ABN5YH91</accession>
<dbReference type="Proteomes" id="UP000465622">
    <property type="component" value="Chromosome"/>
</dbReference>
<gene>
    <name evidence="1" type="ORF">MMAGJ_64280</name>
</gene>
<evidence type="ECO:0000313" key="1">
    <source>
        <dbReference type="EMBL" id="BBX37146.1"/>
    </source>
</evidence>
<reference evidence="1 2" key="1">
    <citation type="journal article" date="2019" name="Emerg. Microbes Infect.">
        <title>Comprehensive subspecies identification of 175 nontuberculous mycobacteria species based on 7547 genomic profiles.</title>
        <authorList>
            <person name="Matsumoto Y."/>
            <person name="Kinjo T."/>
            <person name="Motooka D."/>
            <person name="Nabeya D."/>
            <person name="Jung N."/>
            <person name="Uechi K."/>
            <person name="Horii T."/>
            <person name="Iida T."/>
            <person name="Fujita J."/>
            <person name="Nakamura S."/>
        </authorList>
    </citation>
    <scope>NUCLEOTIDE SEQUENCE [LARGE SCALE GENOMIC DNA]</scope>
    <source>
        <strain evidence="1 2">JCM 12375</strain>
    </source>
</reference>
<evidence type="ECO:0000313" key="2">
    <source>
        <dbReference type="Proteomes" id="UP000465622"/>
    </source>
</evidence>
<dbReference type="EMBL" id="AP022567">
    <property type="protein sequence ID" value="BBX37146.1"/>
    <property type="molecule type" value="Genomic_DNA"/>
</dbReference>
<protein>
    <submittedName>
        <fullName evidence="1">Uncharacterized protein</fullName>
    </submittedName>
</protein>